<dbReference type="EMBL" id="KK852789">
    <property type="protein sequence ID" value="KDR16523.1"/>
    <property type="molecule type" value="Genomic_DNA"/>
</dbReference>
<gene>
    <name evidence="7" type="ORF">L798_09958</name>
</gene>
<proteinExistence type="predicted"/>
<keyword evidence="4 7" id="KW-0418">Kinase</keyword>
<keyword evidence="5" id="KW-0067">ATP-binding</keyword>
<dbReference type="STRING" id="136037.A0A067R352"/>
<dbReference type="InParanoid" id="A0A067R352"/>
<dbReference type="Proteomes" id="UP000027135">
    <property type="component" value="Unassembled WGS sequence"/>
</dbReference>
<dbReference type="InterPro" id="IPR000719">
    <property type="entry name" value="Prot_kinase_dom"/>
</dbReference>
<protein>
    <submittedName>
        <fullName evidence="7">Ribosomal protein S6 kinase alpha-5</fullName>
    </submittedName>
</protein>
<sequence length="203" mass="22912">MKTGSRVRVAGTACTSSALRTKPNASTAAESFSERKIARIRSFGKVRLVKKSRGFDQGRLYAMKTLKMEIINGNRASDIKSNNILLDSVGHIGLADFGSCKQFQPHDRKTCQHTMTECRVSAEVGDSPFLVKSHYTFQTDSDLHLVMDFLEGGDLYDLLNQREKFAEEAVKFYTAEIVLGIEYLHKMDRFYFGLEMSALDYNN</sequence>
<reference evidence="7 8" key="1">
    <citation type="journal article" date="2014" name="Nat. Commun.">
        <title>Molecular traces of alternative social organization in a termite genome.</title>
        <authorList>
            <person name="Terrapon N."/>
            <person name="Li C."/>
            <person name="Robertson H.M."/>
            <person name="Ji L."/>
            <person name="Meng X."/>
            <person name="Booth W."/>
            <person name="Chen Z."/>
            <person name="Childers C.P."/>
            <person name="Glastad K.M."/>
            <person name="Gokhale K."/>
            <person name="Gowin J."/>
            <person name="Gronenberg W."/>
            <person name="Hermansen R.A."/>
            <person name="Hu H."/>
            <person name="Hunt B.G."/>
            <person name="Huylmans A.K."/>
            <person name="Khalil S.M."/>
            <person name="Mitchell R.D."/>
            <person name="Munoz-Torres M.C."/>
            <person name="Mustard J.A."/>
            <person name="Pan H."/>
            <person name="Reese J.T."/>
            <person name="Scharf M.E."/>
            <person name="Sun F."/>
            <person name="Vogel H."/>
            <person name="Xiao J."/>
            <person name="Yang W."/>
            <person name="Yang Z."/>
            <person name="Yang Z."/>
            <person name="Zhou J."/>
            <person name="Zhu J."/>
            <person name="Brent C.S."/>
            <person name="Elsik C.G."/>
            <person name="Goodisman M.A."/>
            <person name="Liberles D.A."/>
            <person name="Roe R.M."/>
            <person name="Vargo E.L."/>
            <person name="Vilcinskas A."/>
            <person name="Wang J."/>
            <person name="Bornberg-Bauer E."/>
            <person name="Korb J."/>
            <person name="Zhang G."/>
            <person name="Liebig J."/>
        </authorList>
    </citation>
    <scope>NUCLEOTIDE SEQUENCE [LARGE SCALE GENOMIC DNA]</scope>
    <source>
        <tissue evidence="7">Whole organism</tissue>
    </source>
</reference>
<dbReference type="PROSITE" id="PS50011">
    <property type="entry name" value="PROTEIN_KINASE_DOM"/>
    <property type="match status" value="1"/>
</dbReference>
<keyword evidence="8" id="KW-1185">Reference proteome</keyword>
<keyword evidence="3" id="KW-0547">Nucleotide-binding</keyword>
<feature type="domain" description="Protein kinase" evidence="6">
    <location>
        <begin position="32"/>
        <end position="203"/>
    </location>
</feature>
<dbReference type="SUPFAM" id="SSF56112">
    <property type="entry name" value="Protein kinase-like (PK-like)"/>
    <property type="match status" value="2"/>
</dbReference>
<name>A0A067R352_ZOONE</name>
<keyword evidence="1" id="KW-0723">Serine/threonine-protein kinase</keyword>
<evidence type="ECO:0000313" key="7">
    <source>
        <dbReference type="EMBL" id="KDR16523.1"/>
    </source>
</evidence>
<keyword evidence="2" id="KW-0808">Transferase</keyword>
<evidence type="ECO:0000256" key="2">
    <source>
        <dbReference type="ARBA" id="ARBA00022679"/>
    </source>
</evidence>
<accession>A0A067R352</accession>
<organism evidence="7 8">
    <name type="scientific">Zootermopsis nevadensis</name>
    <name type="common">Dampwood termite</name>
    <dbReference type="NCBI Taxonomy" id="136037"/>
    <lineage>
        <taxon>Eukaryota</taxon>
        <taxon>Metazoa</taxon>
        <taxon>Ecdysozoa</taxon>
        <taxon>Arthropoda</taxon>
        <taxon>Hexapoda</taxon>
        <taxon>Insecta</taxon>
        <taxon>Pterygota</taxon>
        <taxon>Neoptera</taxon>
        <taxon>Polyneoptera</taxon>
        <taxon>Dictyoptera</taxon>
        <taxon>Blattodea</taxon>
        <taxon>Blattoidea</taxon>
        <taxon>Termitoidae</taxon>
        <taxon>Termopsidae</taxon>
        <taxon>Zootermopsis</taxon>
    </lineage>
</organism>
<dbReference type="Pfam" id="PF00069">
    <property type="entry name" value="Pkinase"/>
    <property type="match status" value="1"/>
</dbReference>
<dbReference type="InterPro" id="IPR011009">
    <property type="entry name" value="Kinase-like_dom_sf"/>
</dbReference>
<evidence type="ECO:0000313" key="8">
    <source>
        <dbReference type="Proteomes" id="UP000027135"/>
    </source>
</evidence>
<dbReference type="Gene3D" id="1.10.510.10">
    <property type="entry name" value="Transferase(Phosphotransferase) domain 1"/>
    <property type="match status" value="2"/>
</dbReference>
<evidence type="ECO:0000256" key="3">
    <source>
        <dbReference type="ARBA" id="ARBA00022741"/>
    </source>
</evidence>
<dbReference type="Gene3D" id="3.30.200.20">
    <property type="entry name" value="Phosphorylase Kinase, domain 1"/>
    <property type="match status" value="1"/>
</dbReference>
<dbReference type="AlphaFoldDB" id="A0A067R352"/>
<dbReference type="GO" id="GO:0005524">
    <property type="term" value="F:ATP binding"/>
    <property type="evidence" value="ECO:0007669"/>
    <property type="project" value="UniProtKB-KW"/>
</dbReference>
<dbReference type="eggNOG" id="KOG0603">
    <property type="taxonomic scope" value="Eukaryota"/>
</dbReference>
<evidence type="ECO:0000259" key="6">
    <source>
        <dbReference type="PROSITE" id="PS50011"/>
    </source>
</evidence>
<evidence type="ECO:0000256" key="1">
    <source>
        <dbReference type="ARBA" id="ARBA00022527"/>
    </source>
</evidence>
<dbReference type="SMART" id="SM00220">
    <property type="entry name" value="S_TKc"/>
    <property type="match status" value="1"/>
</dbReference>
<dbReference type="PANTHER" id="PTHR24351">
    <property type="entry name" value="RIBOSOMAL PROTEIN S6 KINASE"/>
    <property type="match status" value="1"/>
</dbReference>
<evidence type="ECO:0000256" key="5">
    <source>
        <dbReference type="ARBA" id="ARBA00022840"/>
    </source>
</evidence>
<dbReference type="GO" id="GO:0004674">
    <property type="term" value="F:protein serine/threonine kinase activity"/>
    <property type="evidence" value="ECO:0007669"/>
    <property type="project" value="UniProtKB-KW"/>
</dbReference>
<evidence type="ECO:0000256" key="4">
    <source>
        <dbReference type="ARBA" id="ARBA00022777"/>
    </source>
</evidence>